<keyword evidence="6" id="KW-1185">Reference proteome</keyword>
<gene>
    <name evidence="1" type="ORF">SUGI_1322190</name>
    <name evidence="2" type="ORF">SUGI_1322220</name>
    <name evidence="3" type="ORF">SUGI_1322250</name>
    <name evidence="4" type="ORF">SUGI_1322280</name>
    <name evidence="5" type="ORF">SUGI_1484860</name>
</gene>
<evidence type="ECO:0000313" key="1">
    <source>
        <dbReference type="EMBL" id="GLJ57351.1"/>
    </source>
</evidence>
<dbReference type="EMBL" id="BSEH01000110">
    <property type="protein sequence ID" value="GLJ57351.1"/>
    <property type="molecule type" value="Genomic_DNA"/>
</dbReference>
<dbReference type="EMBL" id="BSEH01000606">
    <property type="protein sequence ID" value="GLJ58926.1"/>
    <property type="molecule type" value="Genomic_DNA"/>
</dbReference>
<dbReference type="Proteomes" id="UP001234787">
    <property type="component" value="Unassembled WGS sequence"/>
</dbReference>
<accession>A0AAD3NPG1</accession>
<sequence>MVEDLGWRTLYTMPSLPCPSIPTLFKSESCTLCMRGRGSVRGFGRGNLWFCKGIRSFNLNRFLDPISYHFAVREVLAITAWVKEFGL</sequence>
<organism evidence="1 6">
    <name type="scientific">Cryptomeria japonica</name>
    <name type="common">Japanese cedar</name>
    <name type="synonym">Cupressus japonica</name>
    <dbReference type="NCBI Taxonomy" id="3369"/>
    <lineage>
        <taxon>Eukaryota</taxon>
        <taxon>Viridiplantae</taxon>
        <taxon>Streptophyta</taxon>
        <taxon>Embryophyta</taxon>
        <taxon>Tracheophyta</taxon>
        <taxon>Spermatophyta</taxon>
        <taxon>Pinopsida</taxon>
        <taxon>Pinidae</taxon>
        <taxon>Conifers II</taxon>
        <taxon>Cupressales</taxon>
        <taxon>Cupressaceae</taxon>
        <taxon>Cryptomeria</taxon>
    </lineage>
</organism>
<comment type="caution">
    <text evidence="1">The sequence shown here is derived from an EMBL/GenBank/DDBJ whole genome shotgun (WGS) entry which is preliminary data.</text>
</comment>
<evidence type="ECO:0000313" key="2">
    <source>
        <dbReference type="EMBL" id="GLJ57354.1"/>
    </source>
</evidence>
<proteinExistence type="predicted"/>
<evidence type="ECO:0000313" key="3">
    <source>
        <dbReference type="EMBL" id="GLJ57357.1"/>
    </source>
</evidence>
<evidence type="ECO:0000313" key="6">
    <source>
        <dbReference type="Proteomes" id="UP001234787"/>
    </source>
</evidence>
<evidence type="ECO:0000313" key="4">
    <source>
        <dbReference type="EMBL" id="GLJ57360.1"/>
    </source>
</evidence>
<dbReference type="EMBL" id="BSEH01000110">
    <property type="protein sequence ID" value="GLJ57357.1"/>
    <property type="molecule type" value="Genomic_DNA"/>
</dbReference>
<protein>
    <submittedName>
        <fullName evidence="1">Uncharacterized protein</fullName>
    </submittedName>
</protein>
<reference evidence="1" key="1">
    <citation type="submission" date="2022-12" db="EMBL/GenBank/DDBJ databases">
        <title>Chromosome-Level Genome Assembly of Japanese Cedar (Cryptomeriajaponica D. Don).</title>
        <authorList>
            <person name="Fujino T."/>
            <person name="Yamaguchi K."/>
            <person name="Yokoyama T."/>
            <person name="Hamanaka T."/>
            <person name="Harazono Y."/>
            <person name="Kamada H."/>
            <person name="Kobayashi W."/>
            <person name="Ujino-Ihara T."/>
            <person name="Uchiyama K."/>
            <person name="Matsumoto A."/>
            <person name="Izuno A."/>
            <person name="Tsumura Y."/>
            <person name="Toyoda A."/>
            <person name="Shigenobu S."/>
            <person name="Moriguchi Y."/>
            <person name="Ueno S."/>
            <person name="Kasahara M."/>
        </authorList>
    </citation>
    <scope>NUCLEOTIDE SEQUENCE</scope>
</reference>
<dbReference type="EMBL" id="BSEH01000110">
    <property type="protein sequence ID" value="GLJ57360.1"/>
    <property type="molecule type" value="Genomic_DNA"/>
</dbReference>
<dbReference type="EMBL" id="BSEH01000110">
    <property type="protein sequence ID" value="GLJ57354.1"/>
    <property type="molecule type" value="Genomic_DNA"/>
</dbReference>
<dbReference type="AlphaFoldDB" id="A0AAD3NPG1"/>
<name>A0AAD3NPG1_CRYJA</name>
<evidence type="ECO:0000313" key="5">
    <source>
        <dbReference type="EMBL" id="GLJ58926.1"/>
    </source>
</evidence>